<feature type="compositionally biased region" description="Low complexity" evidence="1">
    <location>
        <begin position="95"/>
        <end position="112"/>
    </location>
</feature>
<evidence type="ECO:0000256" key="1">
    <source>
        <dbReference type="SAM" id="MobiDB-lite"/>
    </source>
</evidence>
<evidence type="ECO:0000313" key="3">
    <source>
        <dbReference type="EMBL" id="MCZ9295802.1"/>
    </source>
</evidence>
<dbReference type="AlphaFoldDB" id="A0A9X3LXK7"/>
<protein>
    <submittedName>
        <fullName evidence="3">Tripartite tricarboxylate transporter TctB family protein</fullName>
    </submittedName>
</protein>
<dbReference type="Proteomes" id="UP001146439">
    <property type="component" value="Unassembled WGS sequence"/>
</dbReference>
<gene>
    <name evidence="3" type="ORF">L8V22_04395</name>
</gene>
<feature type="transmembrane region" description="Helical" evidence="2">
    <location>
        <begin position="325"/>
        <end position="345"/>
    </location>
</feature>
<comment type="caution">
    <text evidence="3">The sequence shown here is derived from an EMBL/GenBank/DDBJ whole genome shotgun (WGS) entry which is preliminary data.</text>
</comment>
<feature type="compositionally biased region" description="Basic and acidic residues" evidence="1">
    <location>
        <begin position="81"/>
        <end position="94"/>
    </location>
</feature>
<dbReference type="EMBL" id="JAKMUZ010000006">
    <property type="protein sequence ID" value="MCZ9295802.1"/>
    <property type="molecule type" value="Genomic_DNA"/>
</dbReference>
<keyword evidence="2" id="KW-0812">Transmembrane</keyword>
<feature type="compositionally biased region" description="Low complexity" evidence="1">
    <location>
        <begin position="120"/>
        <end position="147"/>
    </location>
</feature>
<organism evidence="3 4">
    <name type="scientific">Corynebacterium yonathiae</name>
    <dbReference type="NCBI Taxonomy" id="2913504"/>
    <lineage>
        <taxon>Bacteria</taxon>
        <taxon>Bacillati</taxon>
        <taxon>Actinomycetota</taxon>
        <taxon>Actinomycetes</taxon>
        <taxon>Mycobacteriales</taxon>
        <taxon>Corynebacteriaceae</taxon>
        <taxon>Corynebacterium</taxon>
    </lineage>
</organism>
<feature type="region of interest" description="Disordered" evidence="1">
    <location>
        <begin position="53"/>
        <end position="243"/>
    </location>
</feature>
<proteinExistence type="predicted"/>
<sequence length="374" mass="38393">MADKNQLTVAELLARNKKARGEEGKDDKRSRRHRRSLDEGGISVAELTGNLKKVKASPAEAKHTSVSIDEDAPVIRAPKSAGKDEADSAQKPAEKPAAPKAKPKAAAKPAAKSTDKPRAKSAAKTAAASSAAAQAAQKPAAAGAAQEAAKKNQPSADDTAVIQRVDKAKADGTKPAAAKAGAKPAAKPAAEKSTAEKATTDKTAADKAAADHARAEKSGVEKQGAAKPAAEKPKSDKGEKTAEAGAVGAGAAAAAAVPASKKAGVAKNAEETGNLPKVEDDEEWVEEEHEKLNPVSILLMIVAGILLAIVIFKGFEILWDNFPRLVVAILALCVTAIMVGVTHALRTARDGFSMFLAGFTGLILAFGPLLLVML</sequence>
<evidence type="ECO:0000256" key="2">
    <source>
        <dbReference type="SAM" id="Phobius"/>
    </source>
</evidence>
<evidence type="ECO:0000313" key="4">
    <source>
        <dbReference type="Proteomes" id="UP001146439"/>
    </source>
</evidence>
<name>A0A9X3LXK7_9CORY</name>
<feature type="compositionally biased region" description="Low complexity" evidence="1">
    <location>
        <begin position="173"/>
        <end position="188"/>
    </location>
</feature>
<feature type="transmembrane region" description="Helical" evidence="2">
    <location>
        <begin position="295"/>
        <end position="313"/>
    </location>
</feature>
<feature type="compositionally biased region" description="Basic and acidic residues" evidence="1">
    <location>
        <begin position="189"/>
        <end position="220"/>
    </location>
</feature>
<feature type="transmembrane region" description="Helical" evidence="2">
    <location>
        <begin position="351"/>
        <end position="372"/>
    </location>
</feature>
<feature type="region of interest" description="Disordered" evidence="1">
    <location>
        <begin position="13"/>
        <end position="41"/>
    </location>
</feature>
<dbReference type="RefSeq" id="WP_238800519.1">
    <property type="nucleotide sequence ID" value="NZ_JAKMUZ010000006.1"/>
</dbReference>
<keyword evidence="2" id="KW-1133">Transmembrane helix</keyword>
<feature type="compositionally biased region" description="Basic and acidic residues" evidence="1">
    <location>
        <begin position="19"/>
        <end position="29"/>
    </location>
</feature>
<feature type="compositionally biased region" description="Basic and acidic residues" evidence="1">
    <location>
        <begin position="229"/>
        <end position="242"/>
    </location>
</feature>
<reference evidence="3" key="1">
    <citation type="submission" date="2022-02" db="EMBL/GenBank/DDBJ databases">
        <title>Corynebacterium sp. from urogenital microbiome.</title>
        <authorList>
            <person name="Cappelli E.A."/>
            <person name="Ribeiro T.G."/>
            <person name="Peixe L."/>
        </authorList>
    </citation>
    <scope>NUCLEOTIDE SEQUENCE</scope>
    <source>
        <strain evidence="3">C21Ua_68</strain>
    </source>
</reference>
<keyword evidence="2" id="KW-0472">Membrane</keyword>
<feature type="region of interest" description="Disordered" evidence="1">
    <location>
        <begin position="263"/>
        <end position="282"/>
    </location>
</feature>
<accession>A0A9X3LXK7</accession>